<evidence type="ECO:0000256" key="2">
    <source>
        <dbReference type="ARBA" id="ARBA00022692"/>
    </source>
</evidence>
<evidence type="ECO:0000256" key="3">
    <source>
        <dbReference type="ARBA" id="ARBA00022989"/>
    </source>
</evidence>
<evidence type="ECO:0000256" key="4">
    <source>
        <dbReference type="ARBA" id="ARBA00023136"/>
    </source>
</evidence>
<dbReference type="PANTHER" id="PTHR37422:SF23">
    <property type="entry name" value="TEICHURONIC ACID BIOSYNTHESIS PROTEIN TUAE"/>
    <property type="match status" value="1"/>
</dbReference>
<name>A0A554XK85_9BURK</name>
<dbReference type="Pfam" id="PF04932">
    <property type="entry name" value="Wzy_C"/>
    <property type="match status" value="1"/>
</dbReference>
<feature type="transmembrane region" description="Helical" evidence="5">
    <location>
        <begin position="124"/>
        <end position="143"/>
    </location>
</feature>
<feature type="transmembrane region" description="Helical" evidence="5">
    <location>
        <begin position="64"/>
        <end position="81"/>
    </location>
</feature>
<dbReference type="OrthoDB" id="8576060at2"/>
<keyword evidence="3 5" id="KW-1133">Transmembrane helix</keyword>
<feature type="transmembrane region" description="Helical" evidence="5">
    <location>
        <begin position="236"/>
        <end position="254"/>
    </location>
</feature>
<dbReference type="AlphaFoldDB" id="A0A554XK85"/>
<feature type="transmembrane region" description="Helical" evidence="5">
    <location>
        <begin position="203"/>
        <end position="220"/>
    </location>
</feature>
<evidence type="ECO:0000256" key="5">
    <source>
        <dbReference type="SAM" id="Phobius"/>
    </source>
</evidence>
<evidence type="ECO:0000259" key="6">
    <source>
        <dbReference type="Pfam" id="PF04932"/>
    </source>
</evidence>
<comment type="subcellular location">
    <subcellularLocation>
        <location evidence="1">Membrane</location>
        <topology evidence="1">Multi-pass membrane protein</topology>
    </subcellularLocation>
</comment>
<keyword evidence="8" id="KW-1185">Reference proteome</keyword>
<feature type="domain" description="O-antigen ligase-related" evidence="6">
    <location>
        <begin position="188"/>
        <end position="352"/>
    </location>
</feature>
<accession>A0A554XK85</accession>
<reference evidence="7 8" key="1">
    <citation type="submission" date="2019-07" db="EMBL/GenBank/DDBJ databases">
        <title>Tepidimonas charontis SPSP-6 draft genome.</title>
        <authorList>
            <person name="Da Costa M.S."/>
            <person name="Froufe H.J.C."/>
            <person name="Egas C."/>
            <person name="Albuquerque L."/>
        </authorList>
    </citation>
    <scope>NUCLEOTIDE SEQUENCE [LARGE SCALE GENOMIC DNA]</scope>
    <source>
        <strain evidence="7 8">SPSP-6</strain>
    </source>
</reference>
<sequence>MTAAPGLRSQPPAQALLAAAAFALPAASLGLPSGYSWGALLLVLGGAWALATTSWRDRTAADPSWLAFGLAVLAMAVVWIVRVDVDWSVGPQPSDFDRSAKYLLALLAIFSVRRTAPPANWLQYGCWTGACLAGLTAAWQVYALGMERASGYTNAIQFGNIALLLAAWSALWWRHADTEWKRWWAAAAVAAGCYASLASGTRGGWVVVPALVLLVAWAYWHDRPRPVTGQGTRRNWRVAAVVAVVAALALGSLAPRWTAVENRLAQIHQEWTLYHAQGVSENSVGHRLAHWALAWRLGLERPWLGWREAGYALEKQRLVELGQAPPVVLQFGHAHQEWLDLWAKAGLLGISALTLFYGVPLWLYGRALRDAKTLAPGPDRSRRLTIAVCGLVLVVGFIGFGMTQVMFAHNSGNMMYLFMNLLWMGALHSPATATRA</sequence>
<dbReference type="InterPro" id="IPR051533">
    <property type="entry name" value="WaaL-like"/>
</dbReference>
<evidence type="ECO:0000256" key="1">
    <source>
        <dbReference type="ARBA" id="ARBA00004141"/>
    </source>
</evidence>
<proteinExistence type="predicted"/>
<evidence type="ECO:0000313" key="7">
    <source>
        <dbReference type="EMBL" id="TSE36241.1"/>
    </source>
</evidence>
<dbReference type="GO" id="GO:0016020">
    <property type="term" value="C:membrane"/>
    <property type="evidence" value="ECO:0007669"/>
    <property type="project" value="UniProtKB-SubCell"/>
</dbReference>
<dbReference type="Proteomes" id="UP000318294">
    <property type="component" value="Unassembled WGS sequence"/>
</dbReference>
<dbReference type="RefSeq" id="WP_144327317.1">
    <property type="nucleotide sequence ID" value="NZ_VJON01000002.1"/>
</dbReference>
<keyword evidence="2 5" id="KW-0812">Transmembrane</keyword>
<feature type="transmembrane region" description="Helical" evidence="5">
    <location>
        <begin position="384"/>
        <end position="408"/>
    </location>
</feature>
<protein>
    <submittedName>
        <fullName evidence="7">O-Antigen ligase</fullName>
    </submittedName>
</protein>
<keyword evidence="7" id="KW-0436">Ligase</keyword>
<dbReference type="InterPro" id="IPR007016">
    <property type="entry name" value="O-antigen_ligase-rel_domated"/>
</dbReference>
<feature type="transmembrane region" description="Helical" evidence="5">
    <location>
        <begin position="38"/>
        <end position="55"/>
    </location>
</feature>
<gene>
    <name evidence="7" type="ORF">Tchar_00292</name>
</gene>
<organism evidence="7 8">
    <name type="scientific">Tepidimonas charontis</name>
    <dbReference type="NCBI Taxonomy" id="2267262"/>
    <lineage>
        <taxon>Bacteria</taxon>
        <taxon>Pseudomonadati</taxon>
        <taxon>Pseudomonadota</taxon>
        <taxon>Betaproteobacteria</taxon>
        <taxon>Burkholderiales</taxon>
        <taxon>Tepidimonas</taxon>
    </lineage>
</organism>
<feature type="transmembrane region" description="Helical" evidence="5">
    <location>
        <begin position="341"/>
        <end position="363"/>
    </location>
</feature>
<dbReference type="PANTHER" id="PTHR37422">
    <property type="entry name" value="TEICHURONIC ACID BIOSYNTHESIS PROTEIN TUAE"/>
    <property type="match status" value="1"/>
</dbReference>
<feature type="transmembrane region" description="Helical" evidence="5">
    <location>
        <begin position="155"/>
        <end position="173"/>
    </location>
</feature>
<comment type="caution">
    <text evidence="7">The sequence shown here is derived from an EMBL/GenBank/DDBJ whole genome shotgun (WGS) entry which is preliminary data.</text>
</comment>
<dbReference type="GO" id="GO:0016874">
    <property type="term" value="F:ligase activity"/>
    <property type="evidence" value="ECO:0007669"/>
    <property type="project" value="UniProtKB-KW"/>
</dbReference>
<dbReference type="EMBL" id="VJON01000002">
    <property type="protein sequence ID" value="TSE36241.1"/>
    <property type="molecule type" value="Genomic_DNA"/>
</dbReference>
<evidence type="ECO:0000313" key="8">
    <source>
        <dbReference type="Proteomes" id="UP000318294"/>
    </source>
</evidence>
<keyword evidence="4 5" id="KW-0472">Membrane</keyword>